<dbReference type="EMBL" id="JAYWIO010000007">
    <property type="protein sequence ID" value="KAK7251327.1"/>
    <property type="molecule type" value="Genomic_DNA"/>
</dbReference>
<name>A0AAN9EA41_CROPI</name>
<evidence type="ECO:0000313" key="1">
    <source>
        <dbReference type="EMBL" id="KAK7251327.1"/>
    </source>
</evidence>
<comment type="caution">
    <text evidence="1">The sequence shown here is derived from an EMBL/GenBank/DDBJ whole genome shotgun (WGS) entry which is preliminary data.</text>
</comment>
<gene>
    <name evidence="1" type="ORF">RIF29_34414</name>
</gene>
<sequence length="75" mass="8983">MPRSQRPLMQKFHILQVEFEKDREYPRRMEEDEIVGYVTAYLNKKKGFNFQLSNQTHKSGSARFHDGYSKLGTWT</sequence>
<dbReference type="Proteomes" id="UP001372338">
    <property type="component" value="Unassembled WGS sequence"/>
</dbReference>
<accession>A0AAN9EA41</accession>
<evidence type="ECO:0000313" key="2">
    <source>
        <dbReference type="Proteomes" id="UP001372338"/>
    </source>
</evidence>
<keyword evidence="2" id="KW-1185">Reference proteome</keyword>
<organism evidence="1 2">
    <name type="scientific">Crotalaria pallida</name>
    <name type="common">Smooth rattlebox</name>
    <name type="synonym">Crotalaria striata</name>
    <dbReference type="NCBI Taxonomy" id="3830"/>
    <lineage>
        <taxon>Eukaryota</taxon>
        <taxon>Viridiplantae</taxon>
        <taxon>Streptophyta</taxon>
        <taxon>Embryophyta</taxon>
        <taxon>Tracheophyta</taxon>
        <taxon>Spermatophyta</taxon>
        <taxon>Magnoliopsida</taxon>
        <taxon>eudicotyledons</taxon>
        <taxon>Gunneridae</taxon>
        <taxon>Pentapetalae</taxon>
        <taxon>rosids</taxon>
        <taxon>fabids</taxon>
        <taxon>Fabales</taxon>
        <taxon>Fabaceae</taxon>
        <taxon>Papilionoideae</taxon>
        <taxon>50 kb inversion clade</taxon>
        <taxon>genistoids sensu lato</taxon>
        <taxon>core genistoids</taxon>
        <taxon>Crotalarieae</taxon>
        <taxon>Crotalaria</taxon>
    </lineage>
</organism>
<proteinExistence type="predicted"/>
<protein>
    <submittedName>
        <fullName evidence="1">Uncharacterized protein</fullName>
    </submittedName>
</protein>
<reference evidence="1 2" key="1">
    <citation type="submission" date="2024-01" db="EMBL/GenBank/DDBJ databases">
        <title>The genomes of 5 underutilized Papilionoideae crops provide insights into root nodulation and disease resistanc.</title>
        <authorList>
            <person name="Yuan L."/>
        </authorList>
    </citation>
    <scope>NUCLEOTIDE SEQUENCE [LARGE SCALE GENOMIC DNA]</scope>
    <source>
        <strain evidence="1">ZHUSHIDOU_FW_LH</strain>
        <tissue evidence="1">Leaf</tissue>
    </source>
</reference>
<dbReference type="AlphaFoldDB" id="A0AAN9EA41"/>